<accession>A0A2S9YQD2</accession>
<dbReference type="InterPro" id="IPR008869">
    <property type="entry name" value="MlaC/ttg2D"/>
</dbReference>
<comment type="caution">
    <text evidence="1">The sequence shown here is derived from an EMBL/GenBank/DDBJ whole genome shotgun (WGS) entry which is preliminary data.</text>
</comment>
<protein>
    <submittedName>
        <fullName evidence="1">Toluene tolerance, Ttg2</fullName>
    </submittedName>
</protein>
<dbReference type="PANTHER" id="PTHR36573:SF1">
    <property type="entry name" value="INTERMEMBRANE PHOSPHOLIPID TRANSPORT SYSTEM BINDING PROTEIN MLAC"/>
    <property type="match status" value="1"/>
</dbReference>
<dbReference type="PANTHER" id="PTHR36573">
    <property type="entry name" value="INTERMEMBRANE PHOSPHOLIPID TRANSPORT SYSTEM BINDING PROTEIN MLAC"/>
    <property type="match status" value="1"/>
</dbReference>
<gene>
    <name evidence="1" type="ORF">ENSA7_29970</name>
</gene>
<dbReference type="Proteomes" id="UP000238823">
    <property type="component" value="Unassembled WGS sequence"/>
</dbReference>
<dbReference type="Gene3D" id="3.10.450.710">
    <property type="entry name" value="Tgt2/MlaC"/>
    <property type="match status" value="1"/>
</dbReference>
<organism evidence="1 2">
    <name type="scientific">Enhygromyxa salina</name>
    <dbReference type="NCBI Taxonomy" id="215803"/>
    <lineage>
        <taxon>Bacteria</taxon>
        <taxon>Pseudomonadati</taxon>
        <taxon>Myxococcota</taxon>
        <taxon>Polyangia</taxon>
        <taxon>Nannocystales</taxon>
        <taxon>Nannocystaceae</taxon>
        <taxon>Enhygromyxa</taxon>
    </lineage>
</organism>
<dbReference type="InterPro" id="IPR042245">
    <property type="entry name" value="Tgt2/MlaC_sf"/>
</dbReference>
<proteinExistence type="predicted"/>
<sequence>MCAAPTTGIQNQMNRLRARVFSASLTGLLGLGVVGGLLATPGVAQATETSAIDAFRTKHEAVVKLVKDKATDAQLQAKVDELLDYDYLANAALGGPDRYAQICEARCDDFADLLTRLIRENYLRMIRKAEKHPVEYLDEVAGKNDVYKVTTQVKIEKNGREQTVTVDYVMHKVDGKWQVRDIITEGVSLAKTYRYEINKIAKEQGIDGVIRKLQDKLDALDAGD</sequence>
<evidence type="ECO:0000313" key="2">
    <source>
        <dbReference type="Proteomes" id="UP000238823"/>
    </source>
</evidence>
<dbReference type="Pfam" id="PF05494">
    <property type="entry name" value="MlaC"/>
    <property type="match status" value="1"/>
</dbReference>
<name>A0A2S9YQD2_9BACT</name>
<evidence type="ECO:0000313" key="1">
    <source>
        <dbReference type="EMBL" id="PRQ07288.1"/>
    </source>
</evidence>
<reference evidence="1 2" key="1">
    <citation type="submission" date="2018-03" db="EMBL/GenBank/DDBJ databases">
        <title>Draft Genome Sequences of the Obligatory Marine Myxobacteria Enhygromyxa salina SWB007.</title>
        <authorList>
            <person name="Poehlein A."/>
            <person name="Moghaddam J.A."/>
            <person name="Harms H."/>
            <person name="Alanjari M."/>
            <person name="Koenig G.M."/>
            <person name="Daniel R."/>
            <person name="Schaeberle T.F."/>
        </authorList>
    </citation>
    <scope>NUCLEOTIDE SEQUENCE [LARGE SCALE GENOMIC DNA]</scope>
    <source>
        <strain evidence="1 2">SWB007</strain>
    </source>
</reference>
<dbReference type="AlphaFoldDB" id="A0A2S9YQD2"/>
<dbReference type="EMBL" id="PVNL01000057">
    <property type="protein sequence ID" value="PRQ07288.1"/>
    <property type="molecule type" value="Genomic_DNA"/>
</dbReference>